<keyword evidence="4" id="KW-1185">Reference proteome</keyword>
<organism evidence="3 4">
    <name type="scientific">Hymenobacter defluvii</name>
    <dbReference type="NCBI Taxonomy" id="2054411"/>
    <lineage>
        <taxon>Bacteria</taxon>
        <taxon>Pseudomonadati</taxon>
        <taxon>Bacteroidota</taxon>
        <taxon>Cytophagia</taxon>
        <taxon>Cytophagales</taxon>
        <taxon>Hymenobacteraceae</taxon>
        <taxon>Hymenobacter</taxon>
    </lineage>
</organism>
<dbReference type="PRINTS" id="PR00420">
    <property type="entry name" value="RNGMNOXGNASE"/>
</dbReference>
<feature type="domain" description="Amine oxidase" evidence="2">
    <location>
        <begin position="17"/>
        <end position="422"/>
    </location>
</feature>
<accession>A0ABS3TF46</accession>
<keyword evidence="1" id="KW-0812">Transmembrane</keyword>
<gene>
    <name evidence="3" type="ORF">J4D97_11790</name>
</gene>
<dbReference type="SUPFAM" id="SSF51905">
    <property type="entry name" value="FAD/NAD(P)-binding domain"/>
    <property type="match status" value="1"/>
</dbReference>
<feature type="transmembrane region" description="Helical" evidence="1">
    <location>
        <begin position="6"/>
        <end position="26"/>
    </location>
</feature>
<dbReference type="Proteomes" id="UP000670527">
    <property type="component" value="Unassembled WGS sequence"/>
</dbReference>
<name>A0ABS3TF46_9BACT</name>
<comment type="caution">
    <text evidence="3">The sequence shown here is derived from an EMBL/GenBank/DDBJ whole genome shotgun (WGS) entry which is preliminary data.</text>
</comment>
<keyword evidence="1" id="KW-1133">Transmembrane helix</keyword>
<dbReference type="InterPro" id="IPR036188">
    <property type="entry name" value="FAD/NAD-bd_sf"/>
</dbReference>
<dbReference type="Gene3D" id="3.50.50.60">
    <property type="entry name" value="FAD/NAD(P)-binding domain"/>
    <property type="match status" value="1"/>
</dbReference>
<evidence type="ECO:0000313" key="4">
    <source>
        <dbReference type="Proteomes" id="UP000670527"/>
    </source>
</evidence>
<protein>
    <submittedName>
        <fullName evidence="3">FAD-dependent oxidoreductase</fullName>
    </submittedName>
</protein>
<evidence type="ECO:0000259" key="2">
    <source>
        <dbReference type="Pfam" id="PF01593"/>
    </source>
</evidence>
<keyword evidence="1" id="KW-0472">Membrane</keyword>
<sequence>MATSSASLPIIIIGAGMAGLTCANYLHRAGKSVLMLDAADAVGGRVRTDITPEGFRLDRGFQILLTRYPEVQRLMDYGALDLRAFESGAVIQLPTGRETTLINPLRQPLAAFEALTSPIGSLADKLRIANLVRHVSKYTAGQLISRNSSNQEDTLTYLRRNGFSERIIDTFFRPFFGGVYLDRQLRTAANFFEFVFQQFVVGDAAVPNLGIQAIPEQLAARLPTGSVRLNSPVSAIDGTRVRLWTDEVLEAAAVVIATDGTAAQQLLPTQTLSAPTPTSEWRKTTCTYFAAPHSPGHGDKLLRINAMPGALAHNVVFPSDAAPSYAPAGQTLVSVNTHGAHGLTEEDLPNRLRAELAAWFGPATAQWQHLRTYEIAHALPAYPAGQPYRQSLRLADTLYQCGDYTAYPSLNAAMATGREVAEMLLV</sequence>
<dbReference type="PANTHER" id="PTHR42841">
    <property type="entry name" value="AMINE OXIDASE"/>
    <property type="match status" value="1"/>
</dbReference>
<dbReference type="EMBL" id="JAGETX010000005">
    <property type="protein sequence ID" value="MBO3271335.1"/>
    <property type="molecule type" value="Genomic_DNA"/>
</dbReference>
<dbReference type="Pfam" id="PF01593">
    <property type="entry name" value="Amino_oxidase"/>
    <property type="match status" value="1"/>
</dbReference>
<evidence type="ECO:0000256" key="1">
    <source>
        <dbReference type="SAM" id="Phobius"/>
    </source>
</evidence>
<evidence type="ECO:0000313" key="3">
    <source>
        <dbReference type="EMBL" id="MBO3271335.1"/>
    </source>
</evidence>
<dbReference type="InterPro" id="IPR002937">
    <property type="entry name" value="Amino_oxidase"/>
</dbReference>
<proteinExistence type="predicted"/>
<reference evidence="3 4" key="1">
    <citation type="submission" date="2021-03" db="EMBL/GenBank/DDBJ databases">
        <authorList>
            <person name="Kim M.K."/>
        </authorList>
    </citation>
    <scope>NUCLEOTIDE SEQUENCE [LARGE SCALE GENOMIC DNA]</scope>
    <source>
        <strain evidence="3 4">BT507</strain>
    </source>
</reference>
<dbReference type="RefSeq" id="WP_208307741.1">
    <property type="nucleotide sequence ID" value="NZ_JAGETX010000005.1"/>
</dbReference>